<comment type="caution">
    <text evidence="1">The sequence shown here is derived from an EMBL/GenBank/DDBJ whole genome shotgun (WGS) entry which is preliminary data.</text>
</comment>
<dbReference type="EMBL" id="BPQB01000023">
    <property type="protein sequence ID" value="GJE91751.1"/>
    <property type="molecule type" value="Genomic_DNA"/>
</dbReference>
<proteinExistence type="predicted"/>
<name>A0A9P3LDQ1_9APHY</name>
<accession>A0A9P3LDQ1</accession>
<organism evidence="1 2">
    <name type="scientific">Phanerochaete sordida</name>
    <dbReference type="NCBI Taxonomy" id="48140"/>
    <lineage>
        <taxon>Eukaryota</taxon>
        <taxon>Fungi</taxon>
        <taxon>Dikarya</taxon>
        <taxon>Basidiomycota</taxon>
        <taxon>Agaricomycotina</taxon>
        <taxon>Agaricomycetes</taxon>
        <taxon>Polyporales</taxon>
        <taxon>Phanerochaetaceae</taxon>
        <taxon>Phanerochaete</taxon>
    </lineage>
</organism>
<gene>
    <name evidence="1" type="ORF">PsYK624_079020</name>
</gene>
<keyword evidence="2" id="KW-1185">Reference proteome</keyword>
<dbReference type="AlphaFoldDB" id="A0A9P3LDQ1"/>
<sequence>MPSVLYASAVREAHDGFTLSMTARHTLNIGEEGPKVYNAKGRIPNIDILLRGDLVLCLCGIANGRPVPSSGVKSSAPAKRLHAYLSANASALGISTVSELYVDDDEVTKVNLSPSAPYEPEAGYPAAYLSTVAVTFVFYTKDTAPDGDIFTEQVFLPFGAALDRLVDKFATLHLARRYPLIFGPLRRASLDPSH</sequence>
<dbReference type="OrthoDB" id="3141012at2759"/>
<evidence type="ECO:0000313" key="1">
    <source>
        <dbReference type="EMBL" id="GJE91751.1"/>
    </source>
</evidence>
<reference evidence="1 2" key="1">
    <citation type="submission" date="2021-08" db="EMBL/GenBank/DDBJ databases">
        <title>Draft Genome Sequence of Phanerochaete sordida strain YK-624.</title>
        <authorList>
            <person name="Mori T."/>
            <person name="Dohra H."/>
            <person name="Suzuki T."/>
            <person name="Kawagishi H."/>
            <person name="Hirai H."/>
        </authorList>
    </citation>
    <scope>NUCLEOTIDE SEQUENCE [LARGE SCALE GENOMIC DNA]</scope>
    <source>
        <strain evidence="1 2">YK-624</strain>
    </source>
</reference>
<protein>
    <submittedName>
        <fullName evidence="1">Uncharacterized protein</fullName>
    </submittedName>
</protein>
<evidence type="ECO:0000313" key="2">
    <source>
        <dbReference type="Proteomes" id="UP000703269"/>
    </source>
</evidence>
<dbReference type="Proteomes" id="UP000703269">
    <property type="component" value="Unassembled WGS sequence"/>
</dbReference>